<feature type="transmembrane region" description="Helical" evidence="14">
    <location>
        <begin position="390"/>
        <end position="410"/>
    </location>
</feature>
<keyword evidence="16" id="KW-1185">Reference proteome</keyword>
<evidence type="ECO:0000256" key="3">
    <source>
        <dbReference type="ARBA" id="ARBA00022475"/>
    </source>
</evidence>
<dbReference type="OMA" id="CLDPVPW"/>
<dbReference type="Ensembl" id="ENSCPBT00000016525.1">
    <property type="protein sequence ID" value="ENSCPBP00000013933.1"/>
    <property type="gene ID" value="ENSCPBG00000010385.1"/>
</dbReference>
<evidence type="ECO:0000256" key="7">
    <source>
        <dbReference type="ARBA" id="ARBA00023157"/>
    </source>
</evidence>
<dbReference type="InterPro" id="IPR008952">
    <property type="entry name" value="Tetraspanin_EC2_sf"/>
</dbReference>
<keyword evidence="3" id="KW-1003">Cell membrane</keyword>
<evidence type="ECO:0000256" key="10">
    <source>
        <dbReference type="ARBA" id="ARBA00065402"/>
    </source>
</evidence>
<name>A0A8C3FU52_CHRPI</name>
<dbReference type="PANTHER" id="PTHR19282:SF550">
    <property type="entry name" value="TETRASPANIN-10"/>
    <property type="match status" value="1"/>
</dbReference>
<evidence type="ECO:0000256" key="11">
    <source>
        <dbReference type="ARBA" id="ARBA00073330"/>
    </source>
</evidence>
<evidence type="ECO:0000256" key="5">
    <source>
        <dbReference type="ARBA" id="ARBA00022989"/>
    </source>
</evidence>
<evidence type="ECO:0000313" key="15">
    <source>
        <dbReference type="Ensembl" id="ENSCPBP00000013933.1"/>
    </source>
</evidence>
<comment type="function">
    <text evidence="9">Part of TspanC8 subgroup, composed of 6 members that interact with the transmembrane metalloprotease ADAM10. This interaction is required for ADAM10 exit from the endoplasmic reticulum and for enzymatic maturation and trafficking to the cell surface as well as substrate specificity. Different TspanC8/ADAM10 complexes have distinct substrates.</text>
</comment>
<comment type="subcellular location">
    <subcellularLocation>
        <location evidence="1">Cell membrane</location>
        <topology evidence="1">Multi-pass membrane protein</topology>
    </subcellularLocation>
</comment>
<dbReference type="GO" id="GO:0005886">
    <property type="term" value="C:plasma membrane"/>
    <property type="evidence" value="ECO:0007669"/>
    <property type="project" value="UniProtKB-SubCell"/>
</dbReference>
<organism evidence="15 16">
    <name type="scientific">Chrysemys picta bellii</name>
    <name type="common">Western painted turtle</name>
    <name type="synonym">Emys bellii</name>
    <dbReference type="NCBI Taxonomy" id="8478"/>
    <lineage>
        <taxon>Eukaryota</taxon>
        <taxon>Metazoa</taxon>
        <taxon>Chordata</taxon>
        <taxon>Craniata</taxon>
        <taxon>Vertebrata</taxon>
        <taxon>Euteleostomi</taxon>
        <taxon>Archelosauria</taxon>
        <taxon>Testudinata</taxon>
        <taxon>Testudines</taxon>
        <taxon>Cryptodira</taxon>
        <taxon>Durocryptodira</taxon>
        <taxon>Testudinoidea</taxon>
        <taxon>Emydidae</taxon>
        <taxon>Chrysemys</taxon>
    </lineage>
</organism>
<accession>A0A8C3FU52</accession>
<evidence type="ECO:0000256" key="4">
    <source>
        <dbReference type="ARBA" id="ARBA00022692"/>
    </source>
</evidence>
<dbReference type="SUPFAM" id="SSF48652">
    <property type="entry name" value="Tetraspanin"/>
    <property type="match status" value="1"/>
</dbReference>
<dbReference type="PRINTS" id="PR00259">
    <property type="entry name" value="TMFOUR"/>
</dbReference>
<feature type="region of interest" description="Disordered" evidence="13">
    <location>
        <begin position="1"/>
        <end position="157"/>
    </location>
</feature>
<dbReference type="InterPro" id="IPR018503">
    <property type="entry name" value="Tetraspanin_CS"/>
</dbReference>
<feature type="region of interest" description="Disordered" evidence="13">
    <location>
        <begin position="430"/>
        <end position="449"/>
    </location>
</feature>
<dbReference type="Proteomes" id="UP000694380">
    <property type="component" value="Unplaced"/>
</dbReference>
<feature type="transmembrane region" description="Helical" evidence="14">
    <location>
        <begin position="179"/>
        <end position="201"/>
    </location>
</feature>
<feature type="transmembrane region" description="Helical" evidence="14">
    <location>
        <begin position="248"/>
        <end position="272"/>
    </location>
</feature>
<evidence type="ECO:0000256" key="14">
    <source>
        <dbReference type="SAM" id="Phobius"/>
    </source>
</evidence>
<gene>
    <name evidence="15" type="primary">TSPAN10</name>
</gene>
<protein>
    <recommendedName>
        <fullName evidence="11">Tetraspanin-10</fullName>
    </recommendedName>
    <alternativeName>
        <fullName evidence="12">Oculospanin</fullName>
    </alternativeName>
</protein>
<comment type="subunit">
    <text evidence="10">Interacts with ADAM10.</text>
</comment>
<dbReference type="InterPro" id="IPR018499">
    <property type="entry name" value="Tetraspanin/Peripherin"/>
</dbReference>
<evidence type="ECO:0000256" key="1">
    <source>
        <dbReference type="ARBA" id="ARBA00004651"/>
    </source>
</evidence>
<reference evidence="15" key="1">
    <citation type="submission" date="2025-08" db="UniProtKB">
        <authorList>
            <consortium name="Ensembl"/>
        </authorList>
    </citation>
    <scope>IDENTIFICATION</scope>
</reference>
<keyword evidence="5 14" id="KW-1133">Transmembrane helix</keyword>
<proteinExistence type="inferred from homology"/>
<evidence type="ECO:0000256" key="8">
    <source>
        <dbReference type="ARBA" id="ARBA00023180"/>
    </source>
</evidence>
<keyword evidence="4 14" id="KW-0812">Transmembrane</keyword>
<evidence type="ECO:0000256" key="13">
    <source>
        <dbReference type="SAM" id="MobiDB-lite"/>
    </source>
</evidence>
<evidence type="ECO:0000313" key="16">
    <source>
        <dbReference type="Proteomes" id="UP000694380"/>
    </source>
</evidence>
<feature type="compositionally biased region" description="Low complexity" evidence="13">
    <location>
        <begin position="26"/>
        <end position="39"/>
    </location>
</feature>
<evidence type="ECO:0000256" key="9">
    <source>
        <dbReference type="ARBA" id="ARBA00056995"/>
    </source>
</evidence>
<keyword evidence="6 14" id="KW-0472">Membrane</keyword>
<keyword evidence="7" id="KW-1015">Disulfide bond</keyword>
<sequence length="449" mass="47289">MALPAPPGLPRLLPGAVPERPPSAPAPASSSPAPCAASPAPRPPTPATRFRAGTVPPPGSLRGAVTHPQTLPHRPLVPPQNPSPRSRPRTPPGTPQNPSPPVPPHNPSPGTPQNPSRPVPPHNPSPGTPQNPSPPVLLHNPSPDPDTGLPEKHPGQWDLLPPPGHNLDSCSYCIKYLTFLWNLLFSVLGLLILAFGIWGLLDKESLVSERIAHLGSDPMLFFVLVGLAISTISLAGCMGALYENTCLLKFFTGGVITFVILEILGGLVLYSLRHQIKGSLQNTMLVAVLRYQDDPDLRFIMDEVQMGLQCCGVESYQDWKMNMYFNCSSPGVQACGVPASCCLNPLENGTITNSQCGFGALGMEEFAAQSIISLGGCAPQLSRWLHSHGGVLSACFVFLILVEVGGFLLATKLLADLALARARGVAAVTAGGQSPGPEVSPGQKGLAVH</sequence>
<dbReference type="Gene3D" id="1.10.1450.10">
    <property type="entry name" value="Tetraspanin"/>
    <property type="match status" value="1"/>
</dbReference>
<reference evidence="15" key="2">
    <citation type="submission" date="2025-09" db="UniProtKB">
        <authorList>
            <consortium name="Ensembl"/>
        </authorList>
    </citation>
    <scope>IDENTIFICATION</scope>
</reference>
<evidence type="ECO:0000256" key="2">
    <source>
        <dbReference type="ARBA" id="ARBA00006840"/>
    </source>
</evidence>
<feature type="compositionally biased region" description="Pro residues" evidence="13">
    <location>
        <begin position="89"/>
        <end position="135"/>
    </location>
</feature>
<dbReference type="GeneTree" id="ENSGT00940000160874"/>
<dbReference type="CDD" id="cd03167">
    <property type="entry name" value="oculospanin_like_LEL"/>
    <property type="match status" value="1"/>
</dbReference>
<dbReference type="Pfam" id="PF00335">
    <property type="entry name" value="Tetraspanin"/>
    <property type="match status" value="1"/>
</dbReference>
<evidence type="ECO:0000256" key="6">
    <source>
        <dbReference type="ARBA" id="ARBA00023136"/>
    </source>
</evidence>
<dbReference type="PANTHER" id="PTHR19282">
    <property type="entry name" value="TETRASPANIN"/>
    <property type="match status" value="1"/>
</dbReference>
<dbReference type="FunFam" id="1.10.1450.10:FF:000033">
    <property type="entry name" value="Tetraspanin"/>
    <property type="match status" value="1"/>
</dbReference>
<comment type="similarity">
    <text evidence="2">Belongs to the tetraspanin (TM4SF) family.</text>
</comment>
<dbReference type="GO" id="GO:0019899">
    <property type="term" value="F:enzyme binding"/>
    <property type="evidence" value="ECO:0007669"/>
    <property type="project" value="UniProtKB-ARBA"/>
</dbReference>
<evidence type="ECO:0000256" key="12">
    <source>
        <dbReference type="ARBA" id="ARBA00083961"/>
    </source>
</evidence>
<feature type="transmembrane region" description="Helical" evidence="14">
    <location>
        <begin position="221"/>
        <end position="242"/>
    </location>
</feature>
<keyword evidence="8" id="KW-0325">Glycoprotein</keyword>
<dbReference type="AlphaFoldDB" id="A0A8C3FU52"/>
<dbReference type="PROSITE" id="PS00421">
    <property type="entry name" value="TM4_1"/>
    <property type="match status" value="1"/>
</dbReference>